<dbReference type="AlphaFoldDB" id="A0A2S9I8Q5"/>
<organism evidence="12 13">
    <name type="scientific">Pantoea coffeiphila</name>
    <dbReference type="NCBI Taxonomy" id="1465635"/>
    <lineage>
        <taxon>Bacteria</taxon>
        <taxon>Pseudomonadati</taxon>
        <taxon>Pseudomonadota</taxon>
        <taxon>Gammaproteobacteria</taxon>
        <taxon>Enterobacterales</taxon>
        <taxon>Erwiniaceae</taxon>
        <taxon>Pantoea</taxon>
    </lineage>
</organism>
<dbReference type="GO" id="GO:0071111">
    <property type="term" value="F:cyclic-guanylate-specific phosphodiesterase activity"/>
    <property type="evidence" value="ECO:0007669"/>
    <property type="project" value="UniProtKB-EC"/>
</dbReference>
<evidence type="ECO:0000256" key="4">
    <source>
        <dbReference type="ARBA" id="ARBA00022636"/>
    </source>
</evidence>
<dbReference type="SUPFAM" id="SSF141868">
    <property type="entry name" value="EAL domain-like"/>
    <property type="match status" value="1"/>
</dbReference>
<comment type="caution">
    <text evidence="12">The sequence shown here is derived from an EMBL/GenBank/DDBJ whole genome shotgun (WGS) entry which is preliminary data.</text>
</comment>
<dbReference type="CDD" id="cd01948">
    <property type="entry name" value="EAL"/>
    <property type="match status" value="1"/>
</dbReference>
<evidence type="ECO:0000256" key="10">
    <source>
        <dbReference type="SAM" id="Phobius"/>
    </source>
</evidence>
<sequence>MLATEKPRHDLRWLVAAGLIPILLCLLFTLLEAGQMVKRQLAVTSSMLMSQAENISDRARVMTASLQEYKNHRCADIKDELQEYGSMHPYFRSVGLIENGNVICSSTFGERQDSIEDIIRRPLPPEHKDLWSLSVAGTSGVNNRPAVLFMHEDRDGFASYALVDGQYFIDFIWAAGMRHDYDISMKFGDGFAMFSGVPATRQSDKQWGNHTLNTHSDRYAITLNVTSSRSELLYNWRQVLLSLMPMALILSLLFVALTSNWLKRKSSFRDEIRRGIERSEFSVHYQPVFNLQTQKFSGAEALMRWQRPDGHWVRPDVFISAAESEGMIVPLTRYLLQRVIQDSAQWQLEPGFHLSVNLAAEHLQHDEFMSDIRAFAAGMDHLKPTITLELTERSLIGEDRMVSQRLAELRREGIIIAIDDFGTGHCALSYLQTFPLDYLKIDRGFVNTIESVDGETPVLDAIISLADKLALKVVAEGVENEMQLRYLQNHGVSFIQGYYFARPMESAVLSEWLQEHNGSVPQEPTTR</sequence>
<dbReference type="SMART" id="SM00052">
    <property type="entry name" value="EAL"/>
    <property type="match status" value="1"/>
</dbReference>
<dbReference type="InterPro" id="IPR050706">
    <property type="entry name" value="Cyclic-di-GMP_PDE-like"/>
</dbReference>
<dbReference type="PROSITE" id="PS50883">
    <property type="entry name" value="EAL"/>
    <property type="match status" value="1"/>
</dbReference>
<dbReference type="Pfam" id="PF12792">
    <property type="entry name" value="CSS-motif"/>
    <property type="match status" value="1"/>
</dbReference>
<name>A0A2S9I8Q5_9GAMM</name>
<dbReference type="Pfam" id="PF00563">
    <property type="entry name" value="EAL"/>
    <property type="match status" value="1"/>
</dbReference>
<dbReference type="EMBL" id="PDET01000013">
    <property type="protein sequence ID" value="PRD14182.1"/>
    <property type="molecule type" value="Genomic_DNA"/>
</dbReference>
<evidence type="ECO:0000256" key="3">
    <source>
        <dbReference type="ARBA" id="ARBA00022475"/>
    </source>
</evidence>
<dbReference type="Gene3D" id="3.20.20.450">
    <property type="entry name" value="EAL domain"/>
    <property type="match status" value="1"/>
</dbReference>
<dbReference type="InterPro" id="IPR001633">
    <property type="entry name" value="EAL_dom"/>
</dbReference>
<evidence type="ECO:0000256" key="9">
    <source>
        <dbReference type="ARBA" id="ARBA00034290"/>
    </source>
</evidence>
<evidence type="ECO:0000256" key="7">
    <source>
        <dbReference type="ARBA" id="ARBA00022989"/>
    </source>
</evidence>
<evidence type="ECO:0000313" key="12">
    <source>
        <dbReference type="EMBL" id="PRD14182.1"/>
    </source>
</evidence>
<comment type="subcellular location">
    <subcellularLocation>
        <location evidence="1">Cell membrane</location>
        <topology evidence="1">Multi-pass membrane protein</topology>
    </subcellularLocation>
</comment>
<keyword evidence="4" id="KW-0973">c-di-GMP</keyword>
<dbReference type="OrthoDB" id="675397at2"/>
<evidence type="ECO:0000313" key="13">
    <source>
        <dbReference type="Proteomes" id="UP000239181"/>
    </source>
</evidence>
<proteinExistence type="predicted"/>
<evidence type="ECO:0000256" key="8">
    <source>
        <dbReference type="ARBA" id="ARBA00023136"/>
    </source>
</evidence>
<keyword evidence="13" id="KW-1185">Reference proteome</keyword>
<feature type="transmembrane region" description="Helical" evidence="10">
    <location>
        <begin position="239"/>
        <end position="262"/>
    </location>
</feature>
<evidence type="ECO:0000256" key="1">
    <source>
        <dbReference type="ARBA" id="ARBA00004651"/>
    </source>
</evidence>
<dbReference type="RefSeq" id="WP_105594116.1">
    <property type="nucleotide sequence ID" value="NZ_PDET01000013.1"/>
</dbReference>
<evidence type="ECO:0000256" key="2">
    <source>
        <dbReference type="ARBA" id="ARBA00012282"/>
    </source>
</evidence>
<keyword evidence="8 10" id="KW-0472">Membrane</keyword>
<dbReference type="PANTHER" id="PTHR33121:SF81">
    <property type="entry name" value="CYCLIC DI-GMP PHOSPHODIESTERASE PDEB-RELATED"/>
    <property type="match status" value="1"/>
</dbReference>
<reference evidence="12 13" key="1">
    <citation type="submission" date="2017-10" db="EMBL/GenBank/DDBJ databases">
        <title>Draft genome of two endophytic bacteria isolated from 'guarana' Paullinia cupana (Mart.) Ducke.</title>
        <authorList>
            <person name="Siqueira K.A."/>
            <person name="Liotti R.G."/>
            <person name="Mendes T.A."/>
            <person name="Soares M.A."/>
        </authorList>
    </citation>
    <scope>NUCLEOTIDE SEQUENCE [LARGE SCALE GENOMIC DNA]</scope>
    <source>
        <strain evidence="12 13">342</strain>
    </source>
</reference>
<keyword evidence="3" id="KW-1003">Cell membrane</keyword>
<dbReference type="GO" id="GO:0005886">
    <property type="term" value="C:plasma membrane"/>
    <property type="evidence" value="ECO:0007669"/>
    <property type="project" value="UniProtKB-SubCell"/>
</dbReference>
<keyword evidence="5 10" id="KW-0812">Transmembrane</keyword>
<evidence type="ECO:0000259" key="11">
    <source>
        <dbReference type="PROSITE" id="PS50883"/>
    </source>
</evidence>
<feature type="domain" description="EAL" evidence="11">
    <location>
        <begin position="265"/>
        <end position="517"/>
    </location>
</feature>
<dbReference type="Proteomes" id="UP000239181">
    <property type="component" value="Unassembled WGS sequence"/>
</dbReference>
<accession>A0A2S9I8Q5</accession>
<feature type="transmembrane region" description="Helical" evidence="10">
    <location>
        <begin position="12"/>
        <end position="31"/>
    </location>
</feature>
<dbReference type="InterPro" id="IPR024744">
    <property type="entry name" value="CSS-motif_dom"/>
</dbReference>
<evidence type="ECO:0000256" key="5">
    <source>
        <dbReference type="ARBA" id="ARBA00022692"/>
    </source>
</evidence>
<dbReference type="EC" id="3.1.4.52" evidence="2"/>
<dbReference type="PANTHER" id="PTHR33121">
    <property type="entry name" value="CYCLIC DI-GMP PHOSPHODIESTERASE PDEF"/>
    <property type="match status" value="1"/>
</dbReference>
<dbReference type="InterPro" id="IPR035919">
    <property type="entry name" value="EAL_sf"/>
</dbReference>
<gene>
    <name evidence="12" type="ORF">CQW29_18000</name>
</gene>
<evidence type="ECO:0000256" key="6">
    <source>
        <dbReference type="ARBA" id="ARBA00022801"/>
    </source>
</evidence>
<comment type="catalytic activity">
    <reaction evidence="9">
        <text>3',3'-c-di-GMP + H2O = 5'-phosphoguanylyl(3'-&gt;5')guanosine + H(+)</text>
        <dbReference type="Rhea" id="RHEA:24902"/>
        <dbReference type="ChEBI" id="CHEBI:15377"/>
        <dbReference type="ChEBI" id="CHEBI:15378"/>
        <dbReference type="ChEBI" id="CHEBI:58754"/>
        <dbReference type="ChEBI" id="CHEBI:58805"/>
        <dbReference type="EC" id="3.1.4.52"/>
    </reaction>
</comment>
<keyword evidence="7 10" id="KW-1133">Transmembrane helix</keyword>
<protein>
    <recommendedName>
        <fullName evidence="2">cyclic-guanylate-specific phosphodiesterase</fullName>
        <ecNumber evidence="2">3.1.4.52</ecNumber>
    </recommendedName>
</protein>
<keyword evidence="6" id="KW-0378">Hydrolase</keyword>